<name>A0ABD2QDY7_9PLAT</name>
<dbReference type="EMBL" id="JBJKFK010000379">
    <property type="protein sequence ID" value="KAL3317472.1"/>
    <property type="molecule type" value="Genomic_DNA"/>
</dbReference>
<dbReference type="PROSITE" id="PS51419">
    <property type="entry name" value="RAB"/>
    <property type="match status" value="1"/>
</dbReference>
<sequence>MTMTDPIQNAPVYKITVLGDPGVGKTAILYQFTQNQFHETIDPTISEIFTKLSQFDGEYARMTLQDTAGQDAFKAMREQYTRNANGFLIVYSITDQKSLDNVEKYYVSIKQIKNVDSFPCVMLVANKQDLSSERSVSETCENDLCQRLDLPKIDSSAKTKLNIEEAFHRVVSQI</sequence>
<keyword evidence="1" id="KW-0547">Nucleotide-binding</keyword>
<keyword evidence="2" id="KW-0342">GTP-binding</keyword>
<dbReference type="SMART" id="SM00174">
    <property type="entry name" value="RHO"/>
    <property type="match status" value="1"/>
</dbReference>
<protein>
    <submittedName>
        <fullName evidence="3">Uncharacterized protein</fullName>
    </submittedName>
</protein>
<reference evidence="3 4" key="1">
    <citation type="submission" date="2024-11" db="EMBL/GenBank/DDBJ databases">
        <title>Adaptive evolution of stress response genes in parasites aligns with host niche diversity.</title>
        <authorList>
            <person name="Hahn C."/>
            <person name="Resl P."/>
        </authorList>
    </citation>
    <scope>NUCLEOTIDE SEQUENCE [LARGE SCALE GENOMIC DNA]</scope>
    <source>
        <strain evidence="3">EGGRZ-B1_66</strain>
        <tissue evidence="3">Body</tissue>
    </source>
</reference>
<evidence type="ECO:0000256" key="1">
    <source>
        <dbReference type="ARBA" id="ARBA00022741"/>
    </source>
</evidence>
<dbReference type="SMART" id="SM00173">
    <property type="entry name" value="RAS"/>
    <property type="match status" value="1"/>
</dbReference>
<dbReference type="SMART" id="SM00175">
    <property type="entry name" value="RAB"/>
    <property type="match status" value="1"/>
</dbReference>
<evidence type="ECO:0000256" key="2">
    <source>
        <dbReference type="ARBA" id="ARBA00023134"/>
    </source>
</evidence>
<gene>
    <name evidence="3" type="ORF">Ciccas_003884</name>
</gene>
<dbReference type="GO" id="GO:0005525">
    <property type="term" value="F:GTP binding"/>
    <property type="evidence" value="ECO:0007669"/>
    <property type="project" value="UniProtKB-KW"/>
</dbReference>
<evidence type="ECO:0000313" key="4">
    <source>
        <dbReference type="Proteomes" id="UP001626550"/>
    </source>
</evidence>
<dbReference type="Proteomes" id="UP001626550">
    <property type="component" value="Unassembled WGS sequence"/>
</dbReference>
<dbReference type="PRINTS" id="PR00449">
    <property type="entry name" value="RASTRNSFRMNG"/>
</dbReference>
<dbReference type="PROSITE" id="PS51421">
    <property type="entry name" value="RAS"/>
    <property type="match status" value="1"/>
</dbReference>
<dbReference type="FunFam" id="3.40.50.300:FF:001423">
    <property type="entry name" value="Ras family GTPase"/>
    <property type="match status" value="1"/>
</dbReference>
<dbReference type="InterPro" id="IPR005225">
    <property type="entry name" value="Small_GTP-bd"/>
</dbReference>
<dbReference type="Pfam" id="PF00071">
    <property type="entry name" value="Ras"/>
    <property type="match status" value="1"/>
</dbReference>
<evidence type="ECO:0000313" key="3">
    <source>
        <dbReference type="EMBL" id="KAL3317472.1"/>
    </source>
</evidence>
<dbReference type="InterPro" id="IPR020849">
    <property type="entry name" value="Small_GTPase_Ras-type"/>
</dbReference>
<dbReference type="NCBIfam" id="TIGR00231">
    <property type="entry name" value="small_GTP"/>
    <property type="match status" value="1"/>
</dbReference>
<dbReference type="InterPro" id="IPR027417">
    <property type="entry name" value="P-loop_NTPase"/>
</dbReference>
<comment type="caution">
    <text evidence="3">The sequence shown here is derived from an EMBL/GenBank/DDBJ whole genome shotgun (WGS) entry which is preliminary data.</text>
</comment>
<organism evidence="3 4">
    <name type="scientific">Cichlidogyrus casuarinus</name>
    <dbReference type="NCBI Taxonomy" id="1844966"/>
    <lineage>
        <taxon>Eukaryota</taxon>
        <taxon>Metazoa</taxon>
        <taxon>Spiralia</taxon>
        <taxon>Lophotrochozoa</taxon>
        <taxon>Platyhelminthes</taxon>
        <taxon>Monogenea</taxon>
        <taxon>Monopisthocotylea</taxon>
        <taxon>Dactylogyridea</taxon>
        <taxon>Ancyrocephalidae</taxon>
        <taxon>Cichlidogyrus</taxon>
    </lineage>
</organism>
<dbReference type="Gene3D" id="3.40.50.300">
    <property type="entry name" value="P-loop containing nucleotide triphosphate hydrolases"/>
    <property type="match status" value="1"/>
</dbReference>
<dbReference type="InterPro" id="IPR001806">
    <property type="entry name" value="Small_GTPase"/>
</dbReference>
<proteinExistence type="predicted"/>
<dbReference type="PANTHER" id="PTHR24070">
    <property type="entry name" value="RAS, DI-RAS, AND RHEB FAMILY MEMBERS OF SMALL GTPASE SUPERFAMILY"/>
    <property type="match status" value="1"/>
</dbReference>
<accession>A0ABD2QDY7</accession>
<keyword evidence="4" id="KW-1185">Reference proteome</keyword>
<dbReference type="SUPFAM" id="SSF52540">
    <property type="entry name" value="P-loop containing nucleoside triphosphate hydrolases"/>
    <property type="match status" value="1"/>
</dbReference>
<dbReference type="AlphaFoldDB" id="A0ABD2QDY7"/>
<feature type="non-terminal residue" evidence="3">
    <location>
        <position position="174"/>
    </location>
</feature>